<evidence type="ECO:0000256" key="1">
    <source>
        <dbReference type="SAM" id="Phobius"/>
    </source>
</evidence>
<reference evidence="2 3" key="1">
    <citation type="submission" date="2023-05" db="EMBL/GenBank/DDBJ databases">
        <title>Sequencing and Assembly of Streptomyces sp. NP73.</title>
        <authorList>
            <person name="Konwar A.N."/>
            <person name="Saikia K."/>
            <person name="Thakur D."/>
        </authorList>
    </citation>
    <scope>NUCLEOTIDE SEQUENCE [LARGE SCALE GENOMIC DNA]</scope>
    <source>
        <strain evidence="2 3">NP73</strain>
    </source>
</reference>
<feature type="transmembrane region" description="Helical" evidence="1">
    <location>
        <begin position="240"/>
        <end position="257"/>
    </location>
</feature>
<feature type="transmembrane region" description="Helical" evidence="1">
    <location>
        <begin position="185"/>
        <end position="204"/>
    </location>
</feature>
<dbReference type="EMBL" id="JASITI010000058">
    <property type="protein sequence ID" value="MDK9500249.1"/>
    <property type="molecule type" value="Genomic_DNA"/>
</dbReference>
<dbReference type="RefSeq" id="WP_285345923.1">
    <property type="nucleotide sequence ID" value="NZ_JASITI010000058.1"/>
</dbReference>
<accession>A0ABT7H465</accession>
<feature type="transmembrane region" description="Helical" evidence="1">
    <location>
        <begin position="63"/>
        <end position="83"/>
    </location>
</feature>
<comment type="caution">
    <text evidence="2">The sequence shown here is derived from an EMBL/GenBank/DDBJ whole genome shotgun (WGS) entry which is preliminary data.</text>
</comment>
<evidence type="ECO:0000313" key="2">
    <source>
        <dbReference type="EMBL" id="MDK9500249.1"/>
    </source>
</evidence>
<feature type="transmembrane region" description="Helical" evidence="1">
    <location>
        <begin position="153"/>
        <end position="173"/>
    </location>
</feature>
<keyword evidence="1" id="KW-0472">Membrane</keyword>
<keyword evidence="3" id="KW-1185">Reference proteome</keyword>
<feature type="transmembrane region" description="Helical" evidence="1">
    <location>
        <begin position="210"/>
        <end position="228"/>
    </location>
</feature>
<proteinExistence type="predicted"/>
<evidence type="ECO:0000313" key="3">
    <source>
        <dbReference type="Proteomes" id="UP001223390"/>
    </source>
</evidence>
<dbReference type="Proteomes" id="UP001223390">
    <property type="component" value="Unassembled WGS sequence"/>
</dbReference>
<evidence type="ECO:0008006" key="4">
    <source>
        <dbReference type="Google" id="ProtNLM"/>
    </source>
</evidence>
<organism evidence="2 3">
    <name type="scientific">Streptomyces katrae</name>
    <dbReference type="NCBI Taxonomy" id="68223"/>
    <lineage>
        <taxon>Bacteria</taxon>
        <taxon>Bacillati</taxon>
        <taxon>Actinomycetota</taxon>
        <taxon>Actinomycetes</taxon>
        <taxon>Kitasatosporales</taxon>
        <taxon>Streptomycetaceae</taxon>
        <taxon>Streptomyces</taxon>
    </lineage>
</organism>
<keyword evidence="1" id="KW-1133">Transmembrane helix</keyword>
<sequence>MTALVKLYPARFRREFGDEIALAYHEATRGAGRRARIREGLDVTGHALRMRLGLGSAGRRGRLVAAVAPFAATAVGGSAVWWAGLMLPGATASSLPAEVAVPYVLLMATHLVTVLGAAIALSGRWSAGGWTAMAGCAATAVTEAMRMGGGVEFVLFFRTPLLLAALAVVLCPADLRPQPRVRTAAGLAAVVVWTALLAGVLTVGPLPDGSFGGLRFAVPAAAGLALAGRPAFARLRTAPAVLLAALPLLVLGAPFWTRDPYTGPLALVLLLVAAAAVSIRRRRGRRPLDGV</sequence>
<gene>
    <name evidence="2" type="ORF">QEZ40_005878</name>
</gene>
<feature type="transmembrane region" description="Helical" evidence="1">
    <location>
        <begin position="128"/>
        <end position="147"/>
    </location>
</feature>
<feature type="transmembrane region" description="Helical" evidence="1">
    <location>
        <begin position="103"/>
        <end position="121"/>
    </location>
</feature>
<keyword evidence="1" id="KW-0812">Transmembrane</keyword>
<protein>
    <recommendedName>
        <fullName evidence="4">Integral membrane protein</fullName>
    </recommendedName>
</protein>
<feature type="transmembrane region" description="Helical" evidence="1">
    <location>
        <begin position="263"/>
        <end position="279"/>
    </location>
</feature>
<name>A0ABT7H465_9ACTN</name>